<dbReference type="PANTHER" id="PTHR43547:SF2">
    <property type="entry name" value="HYBRID SIGNAL TRANSDUCTION HISTIDINE KINASE C"/>
    <property type="match status" value="1"/>
</dbReference>
<evidence type="ECO:0000259" key="8">
    <source>
        <dbReference type="PROSITE" id="PS50110"/>
    </source>
</evidence>
<dbReference type="GO" id="GO:0000155">
    <property type="term" value="F:phosphorelay sensor kinase activity"/>
    <property type="evidence" value="ECO:0007669"/>
    <property type="project" value="InterPro"/>
</dbReference>
<protein>
    <recommendedName>
        <fullName evidence="2">histidine kinase</fullName>
        <ecNumber evidence="2">2.7.13.3</ecNumber>
    </recommendedName>
</protein>
<evidence type="ECO:0000259" key="7">
    <source>
        <dbReference type="PROSITE" id="PS50109"/>
    </source>
</evidence>
<dbReference type="CDD" id="cd00082">
    <property type="entry name" value="HisKA"/>
    <property type="match status" value="1"/>
</dbReference>
<dbReference type="RefSeq" id="WP_195169710.1">
    <property type="nucleotide sequence ID" value="NZ_CP062983.1"/>
</dbReference>
<evidence type="ECO:0000256" key="5">
    <source>
        <dbReference type="ARBA" id="ARBA00023012"/>
    </source>
</evidence>
<dbReference type="SUPFAM" id="SSF55874">
    <property type="entry name" value="ATPase domain of HSP90 chaperone/DNA topoisomerase II/histidine kinase"/>
    <property type="match status" value="1"/>
</dbReference>
<dbReference type="Gene3D" id="1.10.287.130">
    <property type="match status" value="1"/>
</dbReference>
<proteinExistence type="predicted"/>
<evidence type="ECO:0000313" key="9">
    <source>
        <dbReference type="EMBL" id="QPC81639.1"/>
    </source>
</evidence>
<evidence type="ECO:0000256" key="1">
    <source>
        <dbReference type="ARBA" id="ARBA00000085"/>
    </source>
</evidence>
<dbReference type="AlphaFoldDB" id="A0A7S8E783"/>
<gene>
    <name evidence="9" type="ORF">G4Y79_18370</name>
</gene>
<dbReference type="InterPro" id="IPR011006">
    <property type="entry name" value="CheY-like_superfamily"/>
</dbReference>
<feature type="domain" description="Histidine kinase" evidence="7">
    <location>
        <begin position="143"/>
        <end position="364"/>
    </location>
</feature>
<feature type="domain" description="Response regulatory" evidence="8">
    <location>
        <begin position="3"/>
        <end position="119"/>
    </location>
</feature>
<keyword evidence="5" id="KW-0902">Two-component regulatory system</keyword>
<dbReference type="InterPro" id="IPR001789">
    <property type="entry name" value="Sig_transdc_resp-reg_receiver"/>
</dbReference>
<dbReference type="InterPro" id="IPR003661">
    <property type="entry name" value="HisK_dim/P_dom"/>
</dbReference>
<dbReference type="InterPro" id="IPR003594">
    <property type="entry name" value="HATPase_dom"/>
</dbReference>
<dbReference type="Pfam" id="PF02518">
    <property type="entry name" value="HATPase_c"/>
    <property type="match status" value="1"/>
</dbReference>
<dbReference type="PANTHER" id="PTHR43547">
    <property type="entry name" value="TWO-COMPONENT HISTIDINE KINASE"/>
    <property type="match status" value="1"/>
</dbReference>
<evidence type="ECO:0000256" key="6">
    <source>
        <dbReference type="PROSITE-ProRule" id="PRU00169"/>
    </source>
</evidence>
<comment type="catalytic activity">
    <reaction evidence="1">
        <text>ATP + protein L-histidine = ADP + protein N-phospho-L-histidine.</text>
        <dbReference type="EC" id="2.7.13.3"/>
    </reaction>
</comment>
<keyword evidence="4" id="KW-0418">Kinase</keyword>
<dbReference type="PROSITE" id="PS50110">
    <property type="entry name" value="RESPONSE_REGULATORY"/>
    <property type="match status" value="1"/>
</dbReference>
<dbReference type="CDD" id="cd17574">
    <property type="entry name" value="REC_OmpR"/>
    <property type="match status" value="1"/>
</dbReference>
<dbReference type="PROSITE" id="PS50109">
    <property type="entry name" value="HIS_KIN"/>
    <property type="match status" value="1"/>
</dbReference>
<evidence type="ECO:0000313" key="10">
    <source>
        <dbReference type="Proteomes" id="UP000594468"/>
    </source>
</evidence>
<reference evidence="9 10" key="1">
    <citation type="submission" date="2020-02" db="EMBL/GenBank/DDBJ databases">
        <authorList>
            <person name="Zheng R.K."/>
            <person name="Sun C.M."/>
        </authorList>
    </citation>
    <scope>NUCLEOTIDE SEQUENCE [LARGE SCALE GENOMIC DNA]</scope>
    <source>
        <strain evidence="10">rifampicinis</strain>
    </source>
</reference>
<dbReference type="SMART" id="SM00388">
    <property type="entry name" value="HisKA"/>
    <property type="match status" value="1"/>
</dbReference>
<evidence type="ECO:0000256" key="2">
    <source>
        <dbReference type="ARBA" id="ARBA00012438"/>
    </source>
</evidence>
<dbReference type="SUPFAM" id="SSF47384">
    <property type="entry name" value="Homodimeric domain of signal transducing histidine kinase"/>
    <property type="match status" value="1"/>
</dbReference>
<accession>A0A7S8E783</accession>
<dbReference type="InterPro" id="IPR005467">
    <property type="entry name" value="His_kinase_dom"/>
</dbReference>
<keyword evidence="4" id="KW-0808">Transferase</keyword>
<name>A0A7S8E783_9CHLR</name>
<dbReference type="Gene3D" id="3.40.50.2300">
    <property type="match status" value="1"/>
</dbReference>
<dbReference type="SUPFAM" id="SSF52172">
    <property type="entry name" value="CheY-like"/>
    <property type="match status" value="1"/>
</dbReference>
<dbReference type="InterPro" id="IPR036890">
    <property type="entry name" value="HATPase_C_sf"/>
</dbReference>
<dbReference type="EC" id="2.7.13.3" evidence="2"/>
<keyword evidence="10" id="KW-1185">Reference proteome</keyword>
<dbReference type="Proteomes" id="UP000594468">
    <property type="component" value="Chromosome"/>
</dbReference>
<dbReference type="SMART" id="SM00448">
    <property type="entry name" value="REC"/>
    <property type="match status" value="1"/>
</dbReference>
<dbReference type="KEGG" id="pmet:G4Y79_18370"/>
<dbReference type="Pfam" id="PF00512">
    <property type="entry name" value="HisKA"/>
    <property type="match status" value="1"/>
</dbReference>
<dbReference type="PRINTS" id="PR00344">
    <property type="entry name" value="BCTRLSENSOR"/>
</dbReference>
<dbReference type="Gene3D" id="3.30.565.10">
    <property type="entry name" value="Histidine kinase-like ATPase, C-terminal domain"/>
    <property type="match status" value="1"/>
</dbReference>
<sequence>MDKLLIIDDTRDLLHDVVDTLELEGYDAYGAESGEEGVKLAKLHKPDLIVCDIMMPGMDGFDVLKTLRHDSETSTIPFIFMTAKTGRDDRRMGMNLGADDFITKPFAVDELLESITTQLRKRRDLNHAAEEHVKELRETIVTALPHELRTPLNTIIGFADMLEMEANHLKPDQIIAWAQHIGTAADRLLHLNENYLYYIRLQLALQSEAGIRSFGDQHTLYPHKVIEEYVTRLFSKADRMQDLKVDFQPASCVMIATENLNKVIHELVDNALKFSEVGQPVEIYSAHDDTGYCVVVRDYGRGMTPEEIAQIQLYKQFNRSEYEQQGLGMGLAIVKDIVRLCKGSIHFHSEPDSGLEVNISFKVC</sequence>
<dbReference type="SMART" id="SM00387">
    <property type="entry name" value="HATPase_c"/>
    <property type="match status" value="1"/>
</dbReference>
<dbReference type="InterPro" id="IPR036097">
    <property type="entry name" value="HisK_dim/P_sf"/>
</dbReference>
<dbReference type="InterPro" id="IPR004358">
    <property type="entry name" value="Sig_transdc_His_kin-like_C"/>
</dbReference>
<evidence type="ECO:0000256" key="3">
    <source>
        <dbReference type="ARBA" id="ARBA00022553"/>
    </source>
</evidence>
<feature type="modified residue" description="4-aspartylphosphate" evidence="6">
    <location>
        <position position="52"/>
    </location>
</feature>
<dbReference type="Pfam" id="PF00072">
    <property type="entry name" value="Response_reg"/>
    <property type="match status" value="1"/>
</dbReference>
<dbReference type="EMBL" id="CP062983">
    <property type="protein sequence ID" value="QPC81639.1"/>
    <property type="molecule type" value="Genomic_DNA"/>
</dbReference>
<keyword evidence="3 6" id="KW-0597">Phosphoprotein</keyword>
<organism evidence="9 10">
    <name type="scientific">Phototrophicus methaneseepsis</name>
    <dbReference type="NCBI Taxonomy" id="2710758"/>
    <lineage>
        <taxon>Bacteria</taxon>
        <taxon>Bacillati</taxon>
        <taxon>Chloroflexota</taxon>
        <taxon>Candidatus Thermofontia</taxon>
        <taxon>Phototrophicales</taxon>
        <taxon>Phototrophicaceae</taxon>
        <taxon>Phototrophicus</taxon>
    </lineage>
</organism>
<evidence type="ECO:0000256" key="4">
    <source>
        <dbReference type="ARBA" id="ARBA00022777"/>
    </source>
</evidence>